<evidence type="ECO:0000256" key="3">
    <source>
        <dbReference type="ARBA" id="ARBA00022475"/>
    </source>
</evidence>
<dbReference type="PANTHER" id="PTHR43744">
    <property type="entry name" value="ABC TRANSPORTER PERMEASE PROTEIN MG189-RELATED-RELATED"/>
    <property type="match status" value="1"/>
</dbReference>
<feature type="transmembrane region" description="Helical" evidence="7">
    <location>
        <begin position="198"/>
        <end position="219"/>
    </location>
</feature>
<evidence type="ECO:0000256" key="4">
    <source>
        <dbReference type="ARBA" id="ARBA00022692"/>
    </source>
</evidence>
<protein>
    <submittedName>
        <fullName evidence="9">L-arabinose transport system permease protein AraQ</fullName>
    </submittedName>
</protein>
<comment type="subcellular location">
    <subcellularLocation>
        <location evidence="1">Cell membrane</location>
        <topology evidence="1">Multi-pass membrane protein</topology>
    </subcellularLocation>
</comment>
<keyword evidence="4 7" id="KW-0812">Transmembrane</keyword>
<evidence type="ECO:0000256" key="2">
    <source>
        <dbReference type="ARBA" id="ARBA00022448"/>
    </source>
</evidence>
<dbReference type="CDD" id="cd06261">
    <property type="entry name" value="TM_PBP2"/>
    <property type="match status" value="1"/>
</dbReference>
<reference evidence="9" key="1">
    <citation type="submission" date="2019-08" db="EMBL/GenBank/DDBJ databases">
        <authorList>
            <person name="Kucharzyk K."/>
            <person name="Murdoch R.W."/>
            <person name="Higgins S."/>
            <person name="Loffler F."/>
        </authorList>
    </citation>
    <scope>NUCLEOTIDE SEQUENCE</scope>
</reference>
<dbReference type="PANTHER" id="PTHR43744:SF8">
    <property type="entry name" value="SN-GLYCEROL-3-PHOSPHATE TRANSPORT SYSTEM PERMEASE PROTEIN UGPE"/>
    <property type="match status" value="1"/>
</dbReference>
<dbReference type="InterPro" id="IPR000515">
    <property type="entry name" value="MetI-like"/>
</dbReference>
<dbReference type="PROSITE" id="PS50928">
    <property type="entry name" value="ABC_TM1"/>
    <property type="match status" value="1"/>
</dbReference>
<name>A0A645A5P2_9ZZZZ</name>
<dbReference type="EMBL" id="VSSQ01012083">
    <property type="protein sequence ID" value="MPM48402.1"/>
    <property type="molecule type" value="Genomic_DNA"/>
</dbReference>
<feature type="transmembrane region" description="Helical" evidence="7">
    <location>
        <begin position="119"/>
        <end position="143"/>
    </location>
</feature>
<proteinExistence type="predicted"/>
<evidence type="ECO:0000313" key="9">
    <source>
        <dbReference type="EMBL" id="MPM48402.1"/>
    </source>
</evidence>
<evidence type="ECO:0000256" key="5">
    <source>
        <dbReference type="ARBA" id="ARBA00022989"/>
    </source>
</evidence>
<dbReference type="InterPro" id="IPR035906">
    <property type="entry name" value="MetI-like_sf"/>
</dbReference>
<keyword evidence="2" id="KW-0813">Transport</keyword>
<keyword evidence="6 7" id="KW-0472">Membrane</keyword>
<evidence type="ECO:0000259" key="8">
    <source>
        <dbReference type="PROSITE" id="PS50928"/>
    </source>
</evidence>
<dbReference type="Gene3D" id="1.10.3720.10">
    <property type="entry name" value="MetI-like"/>
    <property type="match status" value="1"/>
</dbReference>
<dbReference type="GO" id="GO:0055085">
    <property type="term" value="P:transmembrane transport"/>
    <property type="evidence" value="ECO:0007669"/>
    <property type="project" value="InterPro"/>
</dbReference>
<dbReference type="SUPFAM" id="SSF161098">
    <property type="entry name" value="MetI-like"/>
    <property type="match status" value="1"/>
</dbReference>
<comment type="caution">
    <text evidence="9">The sequence shown here is derived from an EMBL/GenBank/DDBJ whole genome shotgun (WGS) entry which is preliminary data.</text>
</comment>
<evidence type="ECO:0000256" key="6">
    <source>
        <dbReference type="ARBA" id="ARBA00023136"/>
    </source>
</evidence>
<sequence length="288" mass="32409">MNKRTTIGQTVSILLLLAFFIFTLVPFIMVFFTSFKTTMEINNMPYRTLWHRIIPDDFTNFQNIRSVFNGTASQLNGVPFYTFIINSLIVTFVSLVPSLILAATSAYGFAKFNFPGKNVIFYMFLGLVMVPMEMISIPLFMTVSKLNLINTYVGIMIPSFISAFGTFLLKESIEPISDSYIEAGRIDGAGEFQIFRKLIMPMLSGPLVTLIVIKCTWCWNDFFWPLLVVSQESMKTVTLGLSKFSNDLFKEYGQLNAAVLLSLLPLLIVFIISHRQIKVGLMGAGVKG</sequence>
<evidence type="ECO:0000256" key="7">
    <source>
        <dbReference type="SAM" id="Phobius"/>
    </source>
</evidence>
<keyword evidence="3" id="KW-1003">Cell membrane</keyword>
<feature type="transmembrane region" description="Helical" evidence="7">
    <location>
        <begin position="149"/>
        <end position="169"/>
    </location>
</feature>
<dbReference type="AlphaFoldDB" id="A0A645A5P2"/>
<keyword evidence="5 7" id="KW-1133">Transmembrane helix</keyword>
<feature type="transmembrane region" description="Helical" evidence="7">
    <location>
        <begin position="83"/>
        <end position="107"/>
    </location>
</feature>
<feature type="domain" description="ABC transmembrane type-1" evidence="8">
    <location>
        <begin position="84"/>
        <end position="273"/>
    </location>
</feature>
<organism evidence="9">
    <name type="scientific">bioreactor metagenome</name>
    <dbReference type="NCBI Taxonomy" id="1076179"/>
    <lineage>
        <taxon>unclassified sequences</taxon>
        <taxon>metagenomes</taxon>
        <taxon>ecological metagenomes</taxon>
    </lineage>
</organism>
<dbReference type="GO" id="GO:0005886">
    <property type="term" value="C:plasma membrane"/>
    <property type="evidence" value="ECO:0007669"/>
    <property type="project" value="UniProtKB-SubCell"/>
</dbReference>
<accession>A0A645A5P2</accession>
<feature type="transmembrane region" description="Helical" evidence="7">
    <location>
        <begin position="12"/>
        <end position="35"/>
    </location>
</feature>
<feature type="transmembrane region" description="Helical" evidence="7">
    <location>
        <begin position="252"/>
        <end position="272"/>
    </location>
</feature>
<evidence type="ECO:0000256" key="1">
    <source>
        <dbReference type="ARBA" id="ARBA00004651"/>
    </source>
</evidence>
<gene>
    <name evidence="9" type="primary">araQ_70</name>
    <name evidence="9" type="ORF">SDC9_95127</name>
</gene>
<dbReference type="Pfam" id="PF00528">
    <property type="entry name" value="BPD_transp_1"/>
    <property type="match status" value="1"/>
</dbReference>